<proteinExistence type="predicted"/>
<dbReference type="AlphaFoldDB" id="A0A0A8X9B4"/>
<name>A0A0A8X9B4_MESS1</name>
<organism evidence="1 2">
    <name type="scientific">Mesobacillus selenatarsenatis (strain DSM 18680 / JCM 14380 / FERM P-15431 / SF-1)</name>
    <dbReference type="NCBI Taxonomy" id="1321606"/>
    <lineage>
        <taxon>Bacteria</taxon>
        <taxon>Bacillati</taxon>
        <taxon>Bacillota</taxon>
        <taxon>Bacilli</taxon>
        <taxon>Bacillales</taxon>
        <taxon>Bacillaceae</taxon>
        <taxon>Mesobacillus</taxon>
    </lineage>
</organism>
<gene>
    <name evidence="1" type="ORF">SAMD00020551_4721</name>
</gene>
<evidence type="ECO:0000313" key="2">
    <source>
        <dbReference type="Proteomes" id="UP000031014"/>
    </source>
</evidence>
<evidence type="ECO:0000313" key="1">
    <source>
        <dbReference type="EMBL" id="GAM16508.1"/>
    </source>
</evidence>
<protein>
    <submittedName>
        <fullName evidence="1">Uncharacterized protein</fullName>
    </submittedName>
</protein>
<dbReference type="Proteomes" id="UP000031014">
    <property type="component" value="Unassembled WGS sequence"/>
</dbReference>
<reference evidence="1 2" key="1">
    <citation type="submission" date="2013-06" db="EMBL/GenBank/DDBJ databases">
        <title>Whole genome shotgun sequence of Bacillus selenatarsenatis SF-1.</title>
        <authorList>
            <person name="Kuroda M."/>
            <person name="Sei K."/>
            <person name="Yamashita M."/>
            <person name="Ike M."/>
        </authorList>
    </citation>
    <scope>NUCLEOTIDE SEQUENCE [LARGE SCALE GENOMIC DNA]</scope>
    <source>
        <strain evidence="1 2">SF-1</strain>
    </source>
</reference>
<accession>A0A0A8X9B4</accession>
<sequence length="46" mass="5512">MEIPELWKRTSIKRIGVLKSWKTEKEVTNKAYWCPEILENGKRGHQ</sequence>
<keyword evidence="2" id="KW-1185">Reference proteome</keyword>
<dbReference type="EMBL" id="BASE01000131">
    <property type="protein sequence ID" value="GAM16508.1"/>
    <property type="molecule type" value="Genomic_DNA"/>
</dbReference>
<comment type="caution">
    <text evidence="1">The sequence shown here is derived from an EMBL/GenBank/DDBJ whole genome shotgun (WGS) entry which is preliminary data.</text>
</comment>